<organism evidence="2">
    <name type="scientific">Ananas comosus var. bracteatus</name>
    <name type="common">red pineapple</name>
    <dbReference type="NCBI Taxonomy" id="296719"/>
    <lineage>
        <taxon>Eukaryota</taxon>
        <taxon>Viridiplantae</taxon>
        <taxon>Streptophyta</taxon>
        <taxon>Embryophyta</taxon>
        <taxon>Tracheophyta</taxon>
        <taxon>Spermatophyta</taxon>
        <taxon>Magnoliopsida</taxon>
        <taxon>Liliopsida</taxon>
        <taxon>Poales</taxon>
        <taxon>Bromeliaceae</taxon>
        <taxon>Bromelioideae</taxon>
        <taxon>Ananas</taxon>
    </lineage>
</organism>
<feature type="compositionally biased region" description="Low complexity" evidence="1">
    <location>
        <begin position="78"/>
        <end position="102"/>
    </location>
</feature>
<feature type="compositionally biased region" description="Basic and acidic residues" evidence="1">
    <location>
        <begin position="131"/>
        <end position="142"/>
    </location>
</feature>
<protein>
    <submittedName>
        <fullName evidence="2">Uncharacterized protein</fullName>
    </submittedName>
</protein>
<evidence type="ECO:0000313" key="2">
    <source>
        <dbReference type="EMBL" id="CAD1844267.1"/>
    </source>
</evidence>
<evidence type="ECO:0000256" key="1">
    <source>
        <dbReference type="SAM" id="MobiDB-lite"/>
    </source>
</evidence>
<feature type="region of interest" description="Disordered" evidence="1">
    <location>
        <begin position="49"/>
        <end position="142"/>
    </location>
</feature>
<dbReference type="AlphaFoldDB" id="A0A6V7QMV5"/>
<proteinExistence type="predicted"/>
<dbReference type="EMBL" id="LR862137">
    <property type="protein sequence ID" value="CAD1844267.1"/>
    <property type="molecule type" value="Genomic_DNA"/>
</dbReference>
<accession>A0A6V7QMV5</accession>
<gene>
    <name evidence="2" type="ORF">CB5_LOCUS27478</name>
</gene>
<reference evidence="2" key="1">
    <citation type="submission" date="2020-07" db="EMBL/GenBank/DDBJ databases">
        <authorList>
            <person name="Lin J."/>
        </authorList>
    </citation>
    <scope>NUCLEOTIDE SEQUENCE</scope>
</reference>
<name>A0A6V7QMV5_ANACO</name>
<sequence>MISRFVMVDLTGYRCLVAVNFLSDISKNLEITVGDYTLSVLIQLERWGRRDAAAPVNPPNERTDQHDPLWSDPAPNYRSAGSVRGRRSSAGSSSSDASWNSSEIQDRRRSVSSPDCSPRRNLPPSSVNSKRQPEEVSTRKGP</sequence>